<proteinExistence type="inferred from homology"/>
<dbReference type="GO" id="GO:0005886">
    <property type="term" value="C:plasma membrane"/>
    <property type="evidence" value="ECO:0007669"/>
    <property type="project" value="UniProtKB-SubCell"/>
</dbReference>
<dbReference type="Pfam" id="PF01925">
    <property type="entry name" value="TauE"/>
    <property type="match status" value="1"/>
</dbReference>
<evidence type="ECO:0000256" key="2">
    <source>
        <dbReference type="ARBA" id="ARBA00022692"/>
    </source>
</evidence>
<comment type="similarity">
    <text evidence="5">Belongs to the 4-toluene sulfonate uptake permease (TSUP) (TC 2.A.102) family.</text>
</comment>
<keyword evidence="4 5" id="KW-0472">Membrane</keyword>
<keyword evidence="5" id="KW-1003">Cell membrane</keyword>
<feature type="transmembrane region" description="Helical" evidence="5">
    <location>
        <begin position="144"/>
        <end position="167"/>
    </location>
</feature>
<dbReference type="Proteomes" id="UP000190092">
    <property type="component" value="Unassembled WGS sequence"/>
</dbReference>
<evidence type="ECO:0000256" key="3">
    <source>
        <dbReference type="ARBA" id="ARBA00022989"/>
    </source>
</evidence>
<feature type="transmembrane region" description="Helical" evidence="5">
    <location>
        <begin position="92"/>
        <end position="111"/>
    </location>
</feature>
<organism evidence="6 7">
    <name type="scientific">Enhydrobacter aerosaccus</name>
    <dbReference type="NCBI Taxonomy" id="225324"/>
    <lineage>
        <taxon>Bacteria</taxon>
        <taxon>Pseudomonadati</taxon>
        <taxon>Pseudomonadota</taxon>
        <taxon>Alphaproteobacteria</taxon>
        <taxon>Hyphomicrobiales</taxon>
        <taxon>Enhydrobacter</taxon>
    </lineage>
</organism>
<evidence type="ECO:0000313" key="6">
    <source>
        <dbReference type="EMBL" id="SKA31932.1"/>
    </source>
</evidence>
<protein>
    <recommendedName>
        <fullName evidence="5">Probable membrane transporter protein</fullName>
    </recommendedName>
</protein>
<feature type="transmembrane region" description="Helical" evidence="5">
    <location>
        <begin position="213"/>
        <end position="233"/>
    </location>
</feature>
<dbReference type="InterPro" id="IPR002781">
    <property type="entry name" value="TM_pro_TauE-like"/>
</dbReference>
<keyword evidence="3 5" id="KW-1133">Transmembrane helix</keyword>
<comment type="subcellular location">
    <subcellularLocation>
        <location evidence="5">Cell membrane</location>
        <topology evidence="5">Multi-pass membrane protein</topology>
    </subcellularLocation>
    <subcellularLocation>
        <location evidence="1">Membrane</location>
        <topology evidence="1">Multi-pass membrane protein</topology>
    </subcellularLocation>
</comment>
<evidence type="ECO:0000256" key="4">
    <source>
        <dbReference type="ARBA" id="ARBA00023136"/>
    </source>
</evidence>
<dbReference type="EMBL" id="FUWJ01000010">
    <property type="protein sequence ID" value="SKA31932.1"/>
    <property type="molecule type" value="Genomic_DNA"/>
</dbReference>
<keyword evidence="7" id="KW-1185">Reference proteome</keyword>
<dbReference type="AlphaFoldDB" id="A0A1T4SUV5"/>
<sequence length="268" mass="29357">MVSAYDIYLKTERVTLSVLRMTPFLALALSLLMIGTAFLSGIFGMAGGLILIGVLLTLFPVPTAMVLHAVTQMASNGWRTVLWWRHVGWSSLVFYVAGCLISVGLWSITLYVPDKPMALLLLGLSPFVIRAMPERILPRRFGPLQVAITGLLSMALMLVTGVTGPLLDTMFLRSPLDRKRIIATKAACQVFGHGFKLFYFGALIEQAGEIPPWFLGVAVTSSIIGTSLGRFLLERLTDTQFRVWSNRLITALASYYVGYGLVLLVGIA</sequence>
<dbReference type="STRING" id="225324.SAMN02745126_05138"/>
<accession>A0A1T4SUV5</accession>
<reference evidence="7" key="1">
    <citation type="submission" date="2017-02" db="EMBL/GenBank/DDBJ databases">
        <authorList>
            <person name="Varghese N."/>
            <person name="Submissions S."/>
        </authorList>
    </citation>
    <scope>NUCLEOTIDE SEQUENCE [LARGE SCALE GENOMIC DNA]</scope>
    <source>
        <strain evidence="7">ATCC 27094</strain>
    </source>
</reference>
<evidence type="ECO:0000313" key="7">
    <source>
        <dbReference type="Proteomes" id="UP000190092"/>
    </source>
</evidence>
<gene>
    <name evidence="6" type="ORF">SAMN02745126_05138</name>
</gene>
<feature type="transmembrane region" description="Helical" evidence="5">
    <location>
        <begin position="245"/>
        <end position="267"/>
    </location>
</feature>
<evidence type="ECO:0000256" key="1">
    <source>
        <dbReference type="ARBA" id="ARBA00004141"/>
    </source>
</evidence>
<feature type="transmembrane region" description="Helical" evidence="5">
    <location>
        <begin position="21"/>
        <end position="43"/>
    </location>
</feature>
<name>A0A1T4SUV5_9HYPH</name>
<keyword evidence="2 5" id="KW-0812">Transmembrane</keyword>
<feature type="transmembrane region" description="Helical" evidence="5">
    <location>
        <begin position="49"/>
        <end position="71"/>
    </location>
</feature>
<evidence type="ECO:0000256" key="5">
    <source>
        <dbReference type="RuleBase" id="RU363041"/>
    </source>
</evidence>